<feature type="transmembrane region" description="Helical" evidence="7">
    <location>
        <begin position="1084"/>
        <end position="1103"/>
    </location>
</feature>
<feature type="transmembrane region" description="Helical" evidence="7">
    <location>
        <begin position="1021"/>
        <end position="1043"/>
    </location>
</feature>
<evidence type="ECO:0000256" key="1">
    <source>
        <dbReference type="ARBA" id="ARBA00004141"/>
    </source>
</evidence>
<evidence type="ECO:0000256" key="4">
    <source>
        <dbReference type="ARBA" id="ARBA00022989"/>
    </source>
</evidence>
<dbReference type="InterPro" id="IPR036259">
    <property type="entry name" value="MFS_trans_sf"/>
</dbReference>
<dbReference type="Pfam" id="PF14737">
    <property type="entry name" value="DUF4470"/>
    <property type="match status" value="1"/>
</dbReference>
<evidence type="ECO:0000313" key="9">
    <source>
        <dbReference type="EMBL" id="KAF4669662.1"/>
    </source>
</evidence>
<name>A0A7J6MDJ0_PERCH</name>
<dbReference type="PANTHER" id="PTHR43385:SF1">
    <property type="entry name" value="RIBOFLAVIN TRANSPORTER RIBJ"/>
    <property type="match status" value="1"/>
</dbReference>
<dbReference type="EMBL" id="JAAPAO010000166">
    <property type="protein sequence ID" value="KAF4669662.1"/>
    <property type="molecule type" value="Genomic_DNA"/>
</dbReference>
<feature type="transmembrane region" description="Helical" evidence="7">
    <location>
        <begin position="996"/>
        <end position="1014"/>
    </location>
</feature>
<feature type="transmembrane region" description="Helical" evidence="7">
    <location>
        <begin position="1181"/>
        <end position="1200"/>
    </location>
</feature>
<dbReference type="Proteomes" id="UP000591131">
    <property type="component" value="Unassembled WGS sequence"/>
</dbReference>
<feature type="transmembrane region" description="Helical" evidence="7">
    <location>
        <begin position="1049"/>
        <end position="1072"/>
    </location>
</feature>
<accession>A0A7J6MDJ0</accession>
<feature type="domain" description="DUF4470" evidence="8">
    <location>
        <begin position="25"/>
        <end position="120"/>
    </location>
</feature>
<dbReference type="OrthoDB" id="442941at2759"/>
<organism evidence="9 10">
    <name type="scientific">Perkinsus chesapeaki</name>
    <name type="common">Clam parasite</name>
    <name type="synonym">Perkinsus andrewsi</name>
    <dbReference type="NCBI Taxonomy" id="330153"/>
    <lineage>
        <taxon>Eukaryota</taxon>
        <taxon>Sar</taxon>
        <taxon>Alveolata</taxon>
        <taxon>Perkinsozoa</taxon>
        <taxon>Perkinsea</taxon>
        <taxon>Perkinsida</taxon>
        <taxon>Perkinsidae</taxon>
        <taxon>Perkinsus</taxon>
    </lineage>
</organism>
<evidence type="ECO:0000256" key="7">
    <source>
        <dbReference type="SAM" id="Phobius"/>
    </source>
</evidence>
<evidence type="ECO:0000256" key="6">
    <source>
        <dbReference type="SAM" id="MobiDB-lite"/>
    </source>
</evidence>
<dbReference type="InterPro" id="IPR052983">
    <property type="entry name" value="MFS_Riboflavin_Transporter"/>
</dbReference>
<feature type="transmembrane region" description="Helical" evidence="7">
    <location>
        <begin position="1269"/>
        <end position="1294"/>
    </location>
</feature>
<feature type="transmembrane region" description="Helical" evidence="7">
    <location>
        <begin position="1333"/>
        <end position="1353"/>
    </location>
</feature>
<evidence type="ECO:0000313" key="10">
    <source>
        <dbReference type="Proteomes" id="UP000591131"/>
    </source>
</evidence>
<feature type="transmembrane region" description="Helical" evidence="7">
    <location>
        <begin position="1130"/>
        <end position="1150"/>
    </location>
</feature>
<feature type="compositionally biased region" description="Low complexity" evidence="6">
    <location>
        <begin position="923"/>
        <end position="934"/>
    </location>
</feature>
<dbReference type="InterPro" id="IPR011701">
    <property type="entry name" value="MFS"/>
</dbReference>
<dbReference type="Pfam" id="PF07690">
    <property type="entry name" value="MFS_1"/>
    <property type="match status" value="1"/>
</dbReference>
<sequence>MTDSVRLSCSPVSSFVYRWTYLYPYTNTPPRDLAITCRGTAPKQPIRALLLGCSDLSSVAHTMYLNSISGTFDSDDWSTTPLQAVCCDFEPCIIARSLVYLQLIMKSDMSVSTIALAWEAVYCEIVSSETASLIRDVIGELCVMMGSDDSWADSLLAKCGVSVTGNKQKVIDVLEWWKDAFDNGDFSDEKVVQKILDARKCIPERLGRKGTQVDLLVASVVTKNKAYADAVDEFQKDGFVGVSNICSSGSTIAKISPIGSHKRSTLNPTFFADKCNLRKAVTTFNKKSTVEAISKLWRVHYGANPYCCIAPELADILATMAAPQTDFASSSACCKRGIALMSRLVDSLVRSEYLLFAKDDLFALLCEASLQKRMERNPMHPSVGCYEALRLSLSLHGVFPYEKVFMTSTPIYEVLLEMPCTWTEKAPYDTMSQKDIDRSADYRTVEVCFRHPAGIYISFPARMISDRQLVAVIPRIVYDSSLHGGTSALFKSVESICGLTEIPTKLIRVKEVPRRVLGDPRQQTSSLVECNTLKFTTREWLVDGCLRFVGKLVDNEKLKLLQQKKPISVRLCASDPAVVEVLTSGSCLASFSMVADVALNNVHLKVSRGEGVINITIPVTYGQRLTAKDTKNALPRAILATKQCAIACPTLSDQALSSISNAGGWVNVCLMGRQIPVSVRGNLESAMNCLRQTVGRIYATTLEDRERGQPWNGRAIATLECDDMTQALLLLSGEVRYDWNWGPTIRAGVCIFGDEVPKDLKSELRKVAAKYGIRELLCDKPSGELDYFVEGYVPAAVQLANISCGFNCDVNASSGESFWLPWLDWQGSPLSATALSHFKPIVIFPVYSPLGMDSDASSTESTKSPTDMLEEVQRKIFEDPALMKKMMSAAETGLGDADLTNLLRGAGITGESMKKKGKKTTASKKSSGSASSSSAVLPGALNGHPAAAASNDHQCEVLTHLCLGVLFSSGNVASYVLGYYVDMDNTYSPQQVQSRGAWIFAVQVFLMSVSVPIGSCMKPSIAIFTSGLLLAAAHAFSALVIALDYPFPYFLATYSMLGGIGIGLGYTAPMQVLFNTAPNAKRGLYAGITAASFGMGSFVFTQLQSRIVNPYAVDFSIQDPNYAVLIRVPLMLRVVGGVMLLLLATAAAVLPDEVATDNSDHVNSSTQTGLTWRRMLRTPHFWLLVIAFSANTQAITFIASTFKMMGTLLCGMNDLQLVKTWSLAAVVNAIGRVMTGALTTDPLFSLRAVSIGLAASLLFLSQTTTPASFLLGMCWNAFVLGGTFVVMPLATAALFGPTNFQKNYGLVFMGFGISALVAAWVTVPFLTSTLPPSLQLAVIAVAPTSTAGIAWLLSRLPSPLAKTDDWVHFYTETNRALVD</sequence>
<dbReference type="SUPFAM" id="SSF103473">
    <property type="entry name" value="MFS general substrate transporter"/>
    <property type="match status" value="1"/>
</dbReference>
<dbReference type="InterPro" id="IPR027974">
    <property type="entry name" value="DUF4470"/>
</dbReference>
<feature type="transmembrane region" description="Helical" evidence="7">
    <location>
        <begin position="1306"/>
        <end position="1327"/>
    </location>
</feature>
<protein>
    <recommendedName>
        <fullName evidence="8">DUF4470 domain-containing protein</fullName>
    </recommendedName>
</protein>
<evidence type="ECO:0000259" key="8">
    <source>
        <dbReference type="Pfam" id="PF14737"/>
    </source>
</evidence>
<comment type="caution">
    <text evidence="9">The sequence shown here is derived from an EMBL/GenBank/DDBJ whole genome shotgun (WGS) entry which is preliminary data.</text>
</comment>
<dbReference type="PANTHER" id="PTHR43385">
    <property type="entry name" value="RIBOFLAVIN TRANSPORTER RIBJ"/>
    <property type="match status" value="1"/>
</dbReference>
<evidence type="ECO:0000256" key="2">
    <source>
        <dbReference type="ARBA" id="ARBA00022448"/>
    </source>
</evidence>
<evidence type="ECO:0000256" key="5">
    <source>
        <dbReference type="ARBA" id="ARBA00023136"/>
    </source>
</evidence>
<proteinExistence type="predicted"/>
<dbReference type="GO" id="GO:0016020">
    <property type="term" value="C:membrane"/>
    <property type="evidence" value="ECO:0007669"/>
    <property type="project" value="UniProtKB-SubCell"/>
</dbReference>
<feature type="transmembrane region" description="Helical" evidence="7">
    <location>
        <begin position="1246"/>
        <end position="1263"/>
    </location>
</feature>
<dbReference type="Gene3D" id="1.20.1250.20">
    <property type="entry name" value="MFS general substrate transporter like domains"/>
    <property type="match status" value="1"/>
</dbReference>
<comment type="subcellular location">
    <subcellularLocation>
        <location evidence="1">Membrane</location>
        <topology evidence="1">Multi-pass membrane protein</topology>
    </subcellularLocation>
</comment>
<gene>
    <name evidence="9" type="ORF">FOL47_002408</name>
</gene>
<keyword evidence="4 7" id="KW-1133">Transmembrane helix</keyword>
<feature type="region of interest" description="Disordered" evidence="6">
    <location>
        <begin position="910"/>
        <end position="935"/>
    </location>
</feature>
<feature type="transmembrane region" description="Helical" evidence="7">
    <location>
        <begin position="1220"/>
        <end position="1239"/>
    </location>
</feature>
<keyword evidence="5 7" id="KW-0472">Membrane</keyword>
<evidence type="ECO:0000256" key="3">
    <source>
        <dbReference type="ARBA" id="ARBA00022692"/>
    </source>
</evidence>
<dbReference type="GO" id="GO:0022857">
    <property type="term" value="F:transmembrane transporter activity"/>
    <property type="evidence" value="ECO:0007669"/>
    <property type="project" value="InterPro"/>
</dbReference>
<reference evidence="9 10" key="1">
    <citation type="submission" date="2020-04" db="EMBL/GenBank/DDBJ databases">
        <title>Perkinsus chesapeaki whole genome sequence.</title>
        <authorList>
            <person name="Bogema D.R."/>
        </authorList>
    </citation>
    <scope>NUCLEOTIDE SEQUENCE [LARGE SCALE GENOMIC DNA]</scope>
    <source>
        <strain evidence="9">ATCC PRA-425</strain>
    </source>
</reference>
<keyword evidence="2" id="KW-0813">Transport</keyword>
<keyword evidence="10" id="KW-1185">Reference proteome</keyword>
<keyword evidence="3 7" id="KW-0812">Transmembrane</keyword>